<dbReference type="AlphaFoldDB" id="A0A485K6L9"/>
<keyword evidence="4" id="KW-1185">Reference proteome</keyword>
<evidence type="ECO:0000313" key="3">
    <source>
        <dbReference type="EMBL" id="VFT79273.1"/>
    </source>
</evidence>
<dbReference type="Proteomes" id="UP000332933">
    <property type="component" value="Unassembled WGS sequence"/>
</dbReference>
<evidence type="ECO:0000313" key="2">
    <source>
        <dbReference type="EMBL" id="KAF0717822.1"/>
    </source>
</evidence>
<evidence type="ECO:0000256" key="1">
    <source>
        <dbReference type="SAM" id="MobiDB-lite"/>
    </source>
</evidence>
<protein>
    <submittedName>
        <fullName evidence="3">Aste57867_2070 protein</fullName>
    </submittedName>
</protein>
<reference evidence="3 4" key="1">
    <citation type="submission" date="2019-03" db="EMBL/GenBank/DDBJ databases">
        <authorList>
            <person name="Gaulin E."/>
            <person name="Dumas B."/>
        </authorList>
    </citation>
    <scope>NUCLEOTIDE SEQUENCE [LARGE SCALE GENOMIC DNA]</scope>
    <source>
        <strain evidence="3">CBS 568.67</strain>
    </source>
</reference>
<sequence length="233" mass="24824">MATSTTAAAALASTTTHNTCYFNGCHSPVAPGTWRCQFHQHREKCRVEGCRNHSSGAPRGTCAVHGSGGRKVCRFPGCDANTRNGILCYRHSGSAKKKARCNVDGCTRFAHARQRCVAHGGGRRCNVAGCQSQSRNGGLCQRHGGNMKKGESGVGGLPLRRTPSVASSTTTASPSRLPHMLDNDSSSSSSSEDDEQDELTKTHEPALAVPTPGVVVEEWCDVDLLMLEMLLNN</sequence>
<feature type="region of interest" description="Disordered" evidence="1">
    <location>
        <begin position="131"/>
        <end position="206"/>
    </location>
</feature>
<dbReference type="PANTHER" id="PTHR31827:SF1">
    <property type="entry name" value="EMB|CAB89363.1"/>
    <property type="match status" value="1"/>
</dbReference>
<evidence type="ECO:0000313" key="4">
    <source>
        <dbReference type="Proteomes" id="UP000332933"/>
    </source>
</evidence>
<dbReference type="OrthoDB" id="97588at2759"/>
<feature type="compositionally biased region" description="Low complexity" evidence="1">
    <location>
        <begin position="162"/>
        <end position="175"/>
    </location>
</feature>
<gene>
    <name evidence="3" type="primary">Aste57867_2070</name>
    <name evidence="2" type="ORF">As57867_002066</name>
    <name evidence="3" type="ORF">ASTE57867_2070</name>
</gene>
<proteinExistence type="predicted"/>
<dbReference type="EMBL" id="VJMH01000212">
    <property type="protein sequence ID" value="KAF0717822.1"/>
    <property type="molecule type" value="Genomic_DNA"/>
</dbReference>
<dbReference type="PANTHER" id="PTHR31827">
    <property type="entry name" value="EMB|CAB89363.1"/>
    <property type="match status" value="1"/>
</dbReference>
<organism evidence="3 4">
    <name type="scientific">Aphanomyces stellatus</name>
    <dbReference type="NCBI Taxonomy" id="120398"/>
    <lineage>
        <taxon>Eukaryota</taxon>
        <taxon>Sar</taxon>
        <taxon>Stramenopiles</taxon>
        <taxon>Oomycota</taxon>
        <taxon>Saprolegniomycetes</taxon>
        <taxon>Saprolegniales</taxon>
        <taxon>Verrucalvaceae</taxon>
        <taxon>Aphanomyces</taxon>
    </lineage>
</organism>
<reference evidence="2" key="2">
    <citation type="submission" date="2019-06" db="EMBL/GenBank/DDBJ databases">
        <title>Genomics analysis of Aphanomyces spp. identifies a new class of oomycete effector associated with host adaptation.</title>
        <authorList>
            <person name="Gaulin E."/>
        </authorList>
    </citation>
    <scope>NUCLEOTIDE SEQUENCE</scope>
    <source>
        <strain evidence="2">CBS 578.67</strain>
    </source>
</reference>
<dbReference type="EMBL" id="CAADRA010000212">
    <property type="protein sequence ID" value="VFT79273.1"/>
    <property type="molecule type" value="Genomic_DNA"/>
</dbReference>
<name>A0A485K6L9_9STRA</name>
<accession>A0A485K6L9</accession>